<dbReference type="AlphaFoldDB" id="A0AAV6SLT9"/>
<dbReference type="Pfam" id="PF15379">
    <property type="entry name" value="DUF4606"/>
    <property type="match status" value="1"/>
</dbReference>
<dbReference type="InterPro" id="IPR027932">
    <property type="entry name" value="DUF4606"/>
</dbReference>
<name>A0AAV6SLT9_SOLSE</name>
<accession>A0AAV6SLT9</accession>
<dbReference type="PANTHER" id="PTHR35256">
    <property type="entry name" value="CHROMOSOME 8 OPEN READING FRAME 48"/>
    <property type="match status" value="1"/>
</dbReference>
<dbReference type="Proteomes" id="UP000693946">
    <property type="component" value="Linkage Group LG12"/>
</dbReference>
<feature type="compositionally biased region" description="Basic and acidic residues" evidence="1">
    <location>
        <begin position="103"/>
        <end position="122"/>
    </location>
</feature>
<reference evidence="2 3" key="1">
    <citation type="journal article" date="2021" name="Sci. Rep.">
        <title>Chromosome anchoring in Senegalese sole (Solea senegalensis) reveals sex-associated markers and genome rearrangements in flatfish.</title>
        <authorList>
            <person name="Guerrero-Cozar I."/>
            <person name="Gomez-Garrido J."/>
            <person name="Berbel C."/>
            <person name="Martinez-Blanch J.F."/>
            <person name="Alioto T."/>
            <person name="Claros M.G."/>
            <person name="Gagnaire P.A."/>
            <person name="Manchado M."/>
        </authorList>
    </citation>
    <scope>NUCLEOTIDE SEQUENCE [LARGE SCALE GENOMIC DNA]</scope>
    <source>
        <strain evidence="2">Sse05_10M</strain>
    </source>
</reference>
<sequence length="292" mass="32555">MSTETSMQQKHHVVKLFRAHDCTQRSGVAASQLFPLLDTPMSAYCPVAETHSSLSADGTGGQIPDIMEDREEEALGRCCRVMVSRVRHKQQQQQQLQNSEVSRNNKEAGGRRQRSEGGDDRVCNLPERQPSLGLKCQGPQVQTVPLQLISTLRLKTLKEEMRRAADMELHEPSLCSMCEQQQASLALRSFIWRKKTQLQLQTLTGRLNTPSSHRDDTNWMGLCSISQSRPIPLTGFGRDYLLKICGSPQPGVAIATTEERGVALATDEMRGHPDKSATGTHLARPRCPFPDR</sequence>
<evidence type="ECO:0000313" key="2">
    <source>
        <dbReference type="EMBL" id="KAG7517703.1"/>
    </source>
</evidence>
<comment type="caution">
    <text evidence="2">The sequence shown here is derived from an EMBL/GenBank/DDBJ whole genome shotgun (WGS) entry which is preliminary data.</text>
</comment>
<dbReference type="EMBL" id="JAGKHQ010000004">
    <property type="protein sequence ID" value="KAG7517703.1"/>
    <property type="molecule type" value="Genomic_DNA"/>
</dbReference>
<proteinExistence type="predicted"/>
<dbReference type="PANTHER" id="PTHR35256:SF1">
    <property type="entry name" value="EXPRESSED SEQUENCE AI429214"/>
    <property type="match status" value="1"/>
</dbReference>
<evidence type="ECO:0000256" key="1">
    <source>
        <dbReference type="SAM" id="MobiDB-lite"/>
    </source>
</evidence>
<keyword evidence="3" id="KW-1185">Reference proteome</keyword>
<gene>
    <name evidence="2" type="ORF">JOB18_014511</name>
</gene>
<feature type="region of interest" description="Disordered" evidence="1">
    <location>
        <begin position="89"/>
        <end position="122"/>
    </location>
</feature>
<organism evidence="2 3">
    <name type="scientific">Solea senegalensis</name>
    <name type="common">Senegalese sole</name>
    <dbReference type="NCBI Taxonomy" id="28829"/>
    <lineage>
        <taxon>Eukaryota</taxon>
        <taxon>Metazoa</taxon>
        <taxon>Chordata</taxon>
        <taxon>Craniata</taxon>
        <taxon>Vertebrata</taxon>
        <taxon>Euteleostomi</taxon>
        <taxon>Actinopterygii</taxon>
        <taxon>Neopterygii</taxon>
        <taxon>Teleostei</taxon>
        <taxon>Neoteleostei</taxon>
        <taxon>Acanthomorphata</taxon>
        <taxon>Carangaria</taxon>
        <taxon>Pleuronectiformes</taxon>
        <taxon>Pleuronectoidei</taxon>
        <taxon>Soleidae</taxon>
        <taxon>Solea</taxon>
    </lineage>
</organism>
<feature type="region of interest" description="Disordered" evidence="1">
    <location>
        <begin position="270"/>
        <end position="292"/>
    </location>
</feature>
<evidence type="ECO:0000313" key="3">
    <source>
        <dbReference type="Proteomes" id="UP000693946"/>
    </source>
</evidence>
<protein>
    <submittedName>
        <fullName evidence="2">Uncharacterized protein</fullName>
    </submittedName>
</protein>